<dbReference type="Proteomes" id="UP001519306">
    <property type="component" value="Unassembled WGS sequence"/>
</dbReference>
<proteinExistence type="predicted"/>
<comment type="caution">
    <text evidence="1">The sequence shown here is derived from an EMBL/GenBank/DDBJ whole genome shotgun (WGS) entry which is preliminary data.</text>
</comment>
<dbReference type="EMBL" id="JAGGLJ010000017">
    <property type="protein sequence ID" value="MBP2026009.1"/>
    <property type="molecule type" value="Genomic_DNA"/>
</dbReference>
<evidence type="ECO:0000313" key="2">
    <source>
        <dbReference type="Proteomes" id="UP001519306"/>
    </source>
</evidence>
<organism evidence="1 2">
    <name type="scientific">Peptoniphilus stercorisuis</name>
    <dbReference type="NCBI Taxonomy" id="1436965"/>
    <lineage>
        <taxon>Bacteria</taxon>
        <taxon>Bacillati</taxon>
        <taxon>Bacillota</taxon>
        <taxon>Tissierellia</taxon>
        <taxon>Tissierellales</taxon>
        <taxon>Peptoniphilaceae</taxon>
        <taxon>Peptoniphilus</taxon>
    </lineage>
</organism>
<gene>
    <name evidence="1" type="ORF">J2Z71_001561</name>
</gene>
<accession>A0ABS4KE14</accession>
<sequence>MENNIFKNGDNENFLVSFGIDRSMDPEIQEFIKSFDFLSNIEFTKLGFSAVLNYDNIRIITGKLTEKGINIYSIMRKGC</sequence>
<keyword evidence="2" id="KW-1185">Reference proteome</keyword>
<name>A0ABS4KE14_9FIRM</name>
<evidence type="ECO:0000313" key="1">
    <source>
        <dbReference type="EMBL" id="MBP2026009.1"/>
    </source>
</evidence>
<protein>
    <submittedName>
        <fullName evidence="1">Transcriptional regulator</fullName>
    </submittedName>
</protein>
<reference evidence="1 2" key="1">
    <citation type="submission" date="2021-03" db="EMBL/GenBank/DDBJ databases">
        <title>Genomic Encyclopedia of Type Strains, Phase IV (KMG-IV): sequencing the most valuable type-strain genomes for metagenomic binning, comparative biology and taxonomic classification.</title>
        <authorList>
            <person name="Goeker M."/>
        </authorList>
    </citation>
    <scope>NUCLEOTIDE SEQUENCE [LARGE SCALE GENOMIC DNA]</scope>
    <source>
        <strain evidence="1 2">DSM 27563</strain>
    </source>
</reference>
<dbReference type="RefSeq" id="WP_210061839.1">
    <property type="nucleotide sequence ID" value="NZ_JAGGLJ010000017.1"/>
</dbReference>